<dbReference type="Gene3D" id="3.40.50.1820">
    <property type="entry name" value="alpha/beta hydrolase"/>
    <property type="match status" value="1"/>
</dbReference>
<name>A0ABZ1YYW9_9NOCA</name>
<evidence type="ECO:0000313" key="3">
    <source>
        <dbReference type="Proteomes" id="UP001432062"/>
    </source>
</evidence>
<organism evidence="2 3">
    <name type="scientific">Nocardia vinacea</name>
    <dbReference type="NCBI Taxonomy" id="96468"/>
    <lineage>
        <taxon>Bacteria</taxon>
        <taxon>Bacillati</taxon>
        <taxon>Actinomycetota</taxon>
        <taxon>Actinomycetes</taxon>
        <taxon>Mycobacteriales</taxon>
        <taxon>Nocardiaceae</taxon>
        <taxon>Nocardia</taxon>
    </lineage>
</organism>
<dbReference type="InterPro" id="IPR029058">
    <property type="entry name" value="AB_hydrolase_fold"/>
</dbReference>
<proteinExistence type="predicted"/>
<sequence>MAIFTHRGRDVVYDRVGSGAPVILLHNAGAQRHIWDDQVGELRHEHEVFALDLPGYGESDQPADGYRLADYVSMLETFLAEQELTDVVLIGNCLGAATSLRYTMTHPDNVRALVLCNPLTWNTMRAGRQSGLAWVDARLPLAPVARRVALPDAVISRIVADQLGANGRRRNLHHSPRLMAHWGDKGRLQALHGVVQDFPSYAELDVFTPGPGFPPICTIWGEQNRILSARAGARLDDTLHPHTRIRLTECGHLPMVEDSETVTNIIITFLSSPEVRPFGATEHPVKP</sequence>
<accession>A0ABZ1YYW9</accession>
<feature type="domain" description="AB hydrolase-1" evidence="1">
    <location>
        <begin position="21"/>
        <end position="257"/>
    </location>
</feature>
<dbReference type="GO" id="GO:0016787">
    <property type="term" value="F:hydrolase activity"/>
    <property type="evidence" value="ECO:0007669"/>
    <property type="project" value="UniProtKB-KW"/>
</dbReference>
<protein>
    <submittedName>
        <fullName evidence="2">Alpha/beta hydrolase</fullName>
    </submittedName>
</protein>
<dbReference type="PANTHER" id="PTHR46438:SF11">
    <property type="entry name" value="LIPASE-RELATED"/>
    <property type="match status" value="1"/>
</dbReference>
<dbReference type="PRINTS" id="PR00412">
    <property type="entry name" value="EPOXHYDRLASE"/>
</dbReference>
<dbReference type="PANTHER" id="PTHR46438">
    <property type="entry name" value="ALPHA/BETA-HYDROLASES SUPERFAMILY PROTEIN"/>
    <property type="match status" value="1"/>
</dbReference>
<dbReference type="InterPro" id="IPR000073">
    <property type="entry name" value="AB_hydrolase_1"/>
</dbReference>
<reference evidence="2" key="1">
    <citation type="submission" date="2022-10" db="EMBL/GenBank/DDBJ databases">
        <title>The complete genomes of actinobacterial strains from the NBC collection.</title>
        <authorList>
            <person name="Joergensen T.S."/>
            <person name="Alvarez Arevalo M."/>
            <person name="Sterndorff E.B."/>
            <person name="Faurdal D."/>
            <person name="Vuksanovic O."/>
            <person name="Mourched A.-S."/>
            <person name="Charusanti P."/>
            <person name="Shaw S."/>
            <person name="Blin K."/>
            <person name="Weber T."/>
        </authorList>
    </citation>
    <scope>NUCLEOTIDE SEQUENCE</scope>
    <source>
        <strain evidence="2">NBC_01482</strain>
    </source>
</reference>
<dbReference type="PRINTS" id="PR00111">
    <property type="entry name" value="ABHYDROLASE"/>
</dbReference>
<dbReference type="RefSeq" id="WP_329412842.1">
    <property type="nucleotide sequence ID" value="NZ_CP109441.1"/>
</dbReference>
<evidence type="ECO:0000313" key="2">
    <source>
        <dbReference type="EMBL" id="WUV48482.1"/>
    </source>
</evidence>
<keyword evidence="3" id="KW-1185">Reference proteome</keyword>
<dbReference type="Pfam" id="PF00561">
    <property type="entry name" value="Abhydrolase_1"/>
    <property type="match status" value="1"/>
</dbReference>
<dbReference type="Proteomes" id="UP001432062">
    <property type="component" value="Chromosome"/>
</dbReference>
<dbReference type="SUPFAM" id="SSF53474">
    <property type="entry name" value="alpha/beta-Hydrolases"/>
    <property type="match status" value="1"/>
</dbReference>
<keyword evidence="2" id="KW-0378">Hydrolase</keyword>
<evidence type="ECO:0000259" key="1">
    <source>
        <dbReference type="Pfam" id="PF00561"/>
    </source>
</evidence>
<gene>
    <name evidence="2" type="ORF">OG563_09960</name>
</gene>
<dbReference type="EMBL" id="CP109441">
    <property type="protein sequence ID" value="WUV48482.1"/>
    <property type="molecule type" value="Genomic_DNA"/>
</dbReference>
<dbReference type="InterPro" id="IPR000639">
    <property type="entry name" value="Epox_hydrolase-like"/>
</dbReference>